<keyword evidence="3" id="KW-1185">Reference proteome</keyword>
<name>A0A1Y1I9V0_KLENI</name>
<feature type="compositionally biased region" description="Gly residues" evidence="1">
    <location>
        <begin position="431"/>
        <end position="441"/>
    </location>
</feature>
<accession>A0A1Y1I9V0</accession>
<sequence length="800" mass="84197">MLDSIRARLRRATDRRRQASRAEQLAESPDQAFQGLVEPSHELNHTKPEGVQTKHQVPELILNRPQTVDLGSLLHSKGLDEPHIAPPGLVEADATRPKSSQGGIRARVERRKSGGDAEMLVLEGRKGGAAGKLVSEWEAAVEESPLQISTMPLREALTSPRNRPTSSKPSDRRAESSKSKKDTCQPQGVPARQPVDDWANDRRAKTSHGSRSKCTEGDEFTNPVKKRVQSARQVNRREERGSDEGQENRGLNPEAPSPYKPARTESRPSSSQSTAEKSPWKRPGNLRRASVLAPAFGTTNGLDGTQEKFVVRGRGGLEERKEGRVAKGGVAKAKEKVGGTKRVMKGATNAGRSGAQDMEWREKTPQLAKNLLASSGPSQDPPARSRRKSDGDEAPKRRVATLVSKRRVSLDSAPSPSTSSRGVASEPQGPPGTGAPAGGVSGNASARSSDPPTRGTVEEKENASSSPASGRDVSSATFDDVSTSVSSGSQGKGPKSVAGGAFVPVSGNRKSKAGCAQKDGARDGNSCVSGLSGTAEAAPGGRCGDQAGLLIGRGSNRPSTPSPFAIVSKKEDDAARKAGTVGVARSLFRPSDEGGKVQTDESGSGDLLEWIQADGRKAGSTGSERIRKWGGAEAADGAPPESTNSKNSRAPVSGDTAKGADPSVTSPEVPTSRLQIGEASAESGSSAEPARLTSDFMLTHDALTSGQHAERRLMQECAAVMEWLGFSLEVLLEEILEPPPITASPMHRLKEAKATGSPRTLAKRSPRGSPKGPPRSPSSSPRLGKHGSPTSKLSPLWIPP</sequence>
<dbReference type="OMA" id="FYLPHEY"/>
<dbReference type="AlphaFoldDB" id="A0A1Y1I9V0"/>
<feature type="region of interest" description="Disordered" evidence="1">
    <location>
        <begin position="739"/>
        <end position="800"/>
    </location>
</feature>
<proteinExistence type="predicted"/>
<feature type="compositionally biased region" description="Low complexity" evidence="1">
    <location>
        <begin position="631"/>
        <end position="641"/>
    </location>
</feature>
<feature type="compositionally biased region" description="Low complexity" evidence="1">
    <location>
        <begin position="410"/>
        <end position="420"/>
    </location>
</feature>
<feature type="compositionally biased region" description="Polar residues" evidence="1">
    <location>
        <begin position="159"/>
        <end position="168"/>
    </location>
</feature>
<feature type="compositionally biased region" description="Basic and acidic residues" evidence="1">
    <location>
        <begin position="39"/>
        <end position="48"/>
    </location>
</feature>
<evidence type="ECO:0000256" key="1">
    <source>
        <dbReference type="SAM" id="MobiDB-lite"/>
    </source>
</evidence>
<organism evidence="2 3">
    <name type="scientific">Klebsormidium nitens</name>
    <name type="common">Green alga</name>
    <name type="synonym">Ulothrix nitens</name>
    <dbReference type="NCBI Taxonomy" id="105231"/>
    <lineage>
        <taxon>Eukaryota</taxon>
        <taxon>Viridiplantae</taxon>
        <taxon>Streptophyta</taxon>
        <taxon>Klebsormidiophyceae</taxon>
        <taxon>Klebsormidiales</taxon>
        <taxon>Klebsormidiaceae</taxon>
        <taxon>Klebsormidium</taxon>
    </lineage>
</organism>
<dbReference type="Proteomes" id="UP000054558">
    <property type="component" value="Unassembled WGS sequence"/>
</dbReference>
<dbReference type="EMBL" id="DF237323">
    <property type="protein sequence ID" value="GAQ87744.1"/>
    <property type="molecule type" value="Genomic_DNA"/>
</dbReference>
<feature type="compositionally biased region" description="Basic and acidic residues" evidence="1">
    <location>
        <begin position="169"/>
        <end position="183"/>
    </location>
</feature>
<feature type="compositionally biased region" description="Polar residues" evidence="1">
    <location>
        <begin position="463"/>
        <end position="489"/>
    </location>
</feature>
<evidence type="ECO:0000313" key="3">
    <source>
        <dbReference type="Proteomes" id="UP000054558"/>
    </source>
</evidence>
<reference evidence="2 3" key="1">
    <citation type="journal article" date="2014" name="Nat. Commun.">
        <title>Klebsormidium flaccidum genome reveals primary factors for plant terrestrial adaptation.</title>
        <authorList>
            <person name="Hori K."/>
            <person name="Maruyama F."/>
            <person name="Fujisawa T."/>
            <person name="Togashi T."/>
            <person name="Yamamoto N."/>
            <person name="Seo M."/>
            <person name="Sato S."/>
            <person name="Yamada T."/>
            <person name="Mori H."/>
            <person name="Tajima N."/>
            <person name="Moriyama T."/>
            <person name="Ikeuchi M."/>
            <person name="Watanabe M."/>
            <person name="Wada H."/>
            <person name="Kobayashi K."/>
            <person name="Saito M."/>
            <person name="Masuda T."/>
            <person name="Sasaki-Sekimoto Y."/>
            <person name="Mashiguchi K."/>
            <person name="Awai K."/>
            <person name="Shimojima M."/>
            <person name="Masuda S."/>
            <person name="Iwai M."/>
            <person name="Nobusawa T."/>
            <person name="Narise T."/>
            <person name="Kondo S."/>
            <person name="Saito H."/>
            <person name="Sato R."/>
            <person name="Murakawa M."/>
            <person name="Ihara Y."/>
            <person name="Oshima-Yamada Y."/>
            <person name="Ohtaka K."/>
            <person name="Satoh M."/>
            <person name="Sonobe K."/>
            <person name="Ishii M."/>
            <person name="Ohtani R."/>
            <person name="Kanamori-Sato M."/>
            <person name="Honoki R."/>
            <person name="Miyazaki D."/>
            <person name="Mochizuki H."/>
            <person name="Umetsu J."/>
            <person name="Higashi K."/>
            <person name="Shibata D."/>
            <person name="Kamiya Y."/>
            <person name="Sato N."/>
            <person name="Nakamura Y."/>
            <person name="Tabata S."/>
            <person name="Ida S."/>
            <person name="Kurokawa K."/>
            <person name="Ohta H."/>
        </authorList>
    </citation>
    <scope>NUCLEOTIDE SEQUENCE [LARGE SCALE GENOMIC DNA]</scope>
    <source>
        <strain evidence="2 3">NIES-2285</strain>
    </source>
</reference>
<feature type="compositionally biased region" description="Basic and acidic residues" evidence="1">
    <location>
        <begin position="235"/>
        <end position="247"/>
    </location>
</feature>
<feature type="compositionally biased region" description="Polar residues" evidence="1">
    <location>
        <begin position="442"/>
        <end position="451"/>
    </location>
</feature>
<gene>
    <name evidence="2" type="ORF">KFL_003740050</name>
</gene>
<feature type="region of interest" description="Disordered" evidence="1">
    <location>
        <begin position="145"/>
        <end position="693"/>
    </location>
</feature>
<feature type="region of interest" description="Disordered" evidence="1">
    <location>
        <begin position="87"/>
        <end position="115"/>
    </location>
</feature>
<feature type="compositionally biased region" description="Basic and acidic residues" evidence="1">
    <location>
        <begin position="590"/>
        <end position="599"/>
    </location>
</feature>
<feature type="compositionally biased region" description="Polar residues" evidence="1">
    <location>
        <begin position="663"/>
        <end position="674"/>
    </location>
</feature>
<feature type="compositionally biased region" description="Polar residues" evidence="1">
    <location>
        <begin position="267"/>
        <end position="276"/>
    </location>
</feature>
<feature type="compositionally biased region" description="Low complexity" evidence="1">
    <location>
        <begin position="677"/>
        <end position="688"/>
    </location>
</feature>
<protein>
    <submittedName>
        <fullName evidence="2">Uncharacterized protein</fullName>
    </submittedName>
</protein>
<feature type="region of interest" description="Disordered" evidence="1">
    <location>
        <begin position="1"/>
        <end position="51"/>
    </location>
</feature>
<evidence type="ECO:0000313" key="2">
    <source>
        <dbReference type="EMBL" id="GAQ87744.1"/>
    </source>
</evidence>
<feature type="compositionally biased region" description="Basic and acidic residues" evidence="1">
    <location>
        <begin position="305"/>
        <end position="325"/>
    </location>
</feature>